<sequence length="143" mass="16254">MSILLRSCALFMLSLSLLACHSQSPIDALDAAAQSLEENLSSKRNSAVTEQLHQDFSAQQGMDKKAAQQYMLLLFMRFKNVNILVINRTCQLDNSYRDRGHCSAQVAISGAQGLIPERADYYKVNSQWQLDDKDWQLVQLQWD</sequence>
<dbReference type="AlphaFoldDB" id="A0AAE9VNI9"/>
<keyword evidence="1" id="KW-0732">Signal</keyword>
<dbReference type="RefSeq" id="WP_269818332.1">
    <property type="nucleotide sequence ID" value="NZ_CP114976.1"/>
</dbReference>
<organism evidence="2 3">
    <name type="scientific">Denitrificimonas caeni</name>
    <dbReference type="NCBI Taxonomy" id="521720"/>
    <lineage>
        <taxon>Bacteria</taxon>
        <taxon>Pseudomonadati</taxon>
        <taxon>Pseudomonadota</taxon>
        <taxon>Gammaproteobacteria</taxon>
        <taxon>Pseudomonadales</taxon>
        <taxon>Pseudomonadaceae</taxon>
        <taxon>Denitrificimonas</taxon>
    </lineage>
</organism>
<evidence type="ECO:0000313" key="3">
    <source>
        <dbReference type="Proteomes" id="UP001212189"/>
    </source>
</evidence>
<name>A0AAE9VNI9_9GAMM</name>
<evidence type="ECO:0008006" key="4">
    <source>
        <dbReference type="Google" id="ProtNLM"/>
    </source>
</evidence>
<dbReference type="PROSITE" id="PS51257">
    <property type="entry name" value="PROKAR_LIPOPROTEIN"/>
    <property type="match status" value="1"/>
</dbReference>
<feature type="signal peptide" evidence="1">
    <location>
        <begin position="1"/>
        <end position="19"/>
    </location>
</feature>
<gene>
    <name evidence="2" type="ORF">O6P33_00605</name>
</gene>
<dbReference type="EMBL" id="CP114976">
    <property type="protein sequence ID" value="WBE25386.1"/>
    <property type="molecule type" value="Genomic_DNA"/>
</dbReference>
<evidence type="ECO:0000313" key="2">
    <source>
        <dbReference type="EMBL" id="WBE25386.1"/>
    </source>
</evidence>
<protein>
    <recommendedName>
        <fullName evidence="4">Lipoprotein</fullName>
    </recommendedName>
</protein>
<accession>A0AAE9VNI9</accession>
<evidence type="ECO:0000256" key="1">
    <source>
        <dbReference type="SAM" id="SignalP"/>
    </source>
</evidence>
<keyword evidence="3" id="KW-1185">Reference proteome</keyword>
<dbReference type="Proteomes" id="UP001212189">
    <property type="component" value="Chromosome"/>
</dbReference>
<dbReference type="KEGG" id="dce:O6P33_00605"/>
<proteinExistence type="predicted"/>
<feature type="chain" id="PRO_5042143880" description="Lipoprotein" evidence="1">
    <location>
        <begin position="20"/>
        <end position="143"/>
    </location>
</feature>
<reference evidence="2 3" key="1">
    <citation type="submission" date="2022-12" db="EMBL/GenBank/DDBJ databases">
        <title>Coexistence and Characterization of a Novel Tigecycline Resistance gene tet(X) variant and blaNDM-1 in a Pseudomonas caeni Isolate of Chicken Origin.</title>
        <authorList>
            <person name="Lu X."/>
            <person name="Zhang L."/>
            <person name="Li R."/>
            <person name="Wang Z."/>
        </authorList>
    </citation>
    <scope>NUCLEOTIDE SEQUENCE [LARGE SCALE GENOMIC DNA]</scope>
    <source>
        <strain evidence="2 3">CE14</strain>
    </source>
</reference>